<dbReference type="Proteomes" id="UP000265540">
    <property type="component" value="Unassembled WGS sequence"/>
</dbReference>
<dbReference type="AlphaFoldDB" id="A0A3A4ZKA0"/>
<keyword evidence="1" id="KW-0472">Membrane</keyword>
<keyword evidence="1" id="KW-0812">Transmembrane</keyword>
<name>A0A3A4ZKA0_UNCKA</name>
<evidence type="ECO:0000313" key="2">
    <source>
        <dbReference type="EMBL" id="RJR27110.1"/>
    </source>
</evidence>
<protein>
    <submittedName>
        <fullName evidence="2">Uncharacterized protein</fullName>
    </submittedName>
</protein>
<sequence>MRILKNVISPVMFFYCFTFLLLVIVIIQRWQIEDLEEALNNSKVANQSYFSRLNELEKELDAKEPNPAYDTYGTFEPPNYPGYTLDWKLLVSEENNFLFLYPNDLSISKNSGAKYAAIELSGISNERYVYARRLDNLEITSHEKRLEFDSLIGKINEQAAVSIESGYSVFPNPLLSSSSDIIYFLEVDTETNMSYNSVLITNPGWPEVTLLRTRGLNETEVEEVIGSFKYLR</sequence>
<accession>A0A3A4ZKA0</accession>
<keyword evidence="1" id="KW-1133">Transmembrane helix</keyword>
<feature type="transmembrane region" description="Helical" evidence="1">
    <location>
        <begin position="12"/>
        <end position="30"/>
    </location>
</feature>
<dbReference type="EMBL" id="QZJF01000016">
    <property type="protein sequence ID" value="RJR27110.1"/>
    <property type="molecule type" value="Genomic_DNA"/>
</dbReference>
<evidence type="ECO:0000313" key="3">
    <source>
        <dbReference type="Proteomes" id="UP000265540"/>
    </source>
</evidence>
<reference evidence="2 3" key="1">
    <citation type="journal article" date="2017" name="ISME J.">
        <title>Energy and carbon metabolisms in a deep terrestrial subsurface fluid microbial community.</title>
        <authorList>
            <person name="Momper L."/>
            <person name="Jungbluth S.P."/>
            <person name="Lee M.D."/>
            <person name="Amend J.P."/>
        </authorList>
    </citation>
    <scope>NUCLEOTIDE SEQUENCE [LARGE SCALE GENOMIC DNA]</scope>
    <source>
        <strain evidence="2">SURF_46</strain>
    </source>
</reference>
<proteinExistence type="predicted"/>
<comment type="caution">
    <text evidence="2">The sequence shown here is derived from an EMBL/GenBank/DDBJ whole genome shotgun (WGS) entry which is preliminary data.</text>
</comment>
<gene>
    <name evidence="2" type="ORF">C4561_03005</name>
</gene>
<evidence type="ECO:0000256" key="1">
    <source>
        <dbReference type="SAM" id="Phobius"/>
    </source>
</evidence>
<organism evidence="2 3">
    <name type="scientific">candidate division WWE3 bacterium</name>
    <dbReference type="NCBI Taxonomy" id="2053526"/>
    <lineage>
        <taxon>Bacteria</taxon>
        <taxon>Katanobacteria</taxon>
    </lineage>
</organism>